<dbReference type="PANTHER" id="PTHR46396">
    <property type="entry name" value="PROTEIN O-LINKED-MANNOSE BETA-1,2-N-ACETYLGLUCOSAMINYLTRANSFERASE 1"/>
    <property type="match status" value="1"/>
</dbReference>
<evidence type="ECO:0000256" key="5">
    <source>
        <dbReference type="ARBA" id="ARBA00022679"/>
    </source>
</evidence>
<comment type="catalytic activity">
    <reaction evidence="13">
        <text>N(4)-(alpha-D-Man-(1-&gt;3)-[alpha-D-Man-(1-&gt;3)-[alpha-D-Man-(1-&gt;6)]-alpha-D-Man-(1-&gt;6)]-beta-D-Man-(1-&gt;4)-beta-D-GlcNAc-(1-&gt;4)-beta-D-GlcNAc)-L-asparaginyl-[protein] (N-glucan mannose isomer 5A1,2) + UDP-N-acetyl-alpha-D-glucosamine = N(4)-{beta-D-GlcNAc-(1-&gt;2)-alpha-D-Man-(1-&gt;3)-[alpha-D-Man-(1-&gt;3)-[alpha-D-Man-(1-&gt;6)]-alpha-D-Man-(1-&gt;6)]-beta-D-Man-(1-&gt;4)-beta-D-GlcNAc-(1-&gt;4)-beta-D-GlcNAc}-L-asparaginyl-[protein] + UDP + H(+)</text>
        <dbReference type="Rhea" id="RHEA:11456"/>
        <dbReference type="Rhea" id="RHEA-COMP:14367"/>
        <dbReference type="Rhea" id="RHEA-COMP:14368"/>
        <dbReference type="ChEBI" id="CHEBI:15378"/>
        <dbReference type="ChEBI" id="CHEBI:57705"/>
        <dbReference type="ChEBI" id="CHEBI:58223"/>
        <dbReference type="ChEBI" id="CHEBI:59087"/>
        <dbReference type="ChEBI" id="CHEBI:60625"/>
        <dbReference type="EC" id="2.4.1.101"/>
    </reaction>
</comment>
<dbReference type="GO" id="GO:0047223">
    <property type="term" value="F:beta-1,3-galactosyl-O-glycosyl-glycoprotein beta-1,3-N-acetylglucosaminyltransferase activity"/>
    <property type="evidence" value="ECO:0007669"/>
    <property type="project" value="TreeGrafter"/>
</dbReference>
<evidence type="ECO:0000256" key="8">
    <source>
        <dbReference type="ARBA" id="ARBA00022968"/>
    </source>
</evidence>
<accession>A0AAE1EFY4</accession>
<evidence type="ECO:0000256" key="1">
    <source>
        <dbReference type="ARBA" id="ARBA00004323"/>
    </source>
</evidence>
<name>A0AAE1EFY4_PETCI</name>
<feature type="domain" description="ILEI/PANDER" evidence="14">
    <location>
        <begin position="106"/>
        <end position="187"/>
    </location>
</feature>
<dbReference type="EC" id="2.4.1.101" evidence="13"/>
<protein>
    <recommendedName>
        <fullName evidence="13">Alpha-1,3-mannosyl-glycoprotein 2-beta-N-acetylglucosaminyltransferase</fullName>
        <shortName evidence="13">GNT-I</shortName>
        <shortName evidence="13">GlcNAc-T I</shortName>
        <ecNumber evidence="13">2.4.1.101</ecNumber>
    </recommendedName>
    <alternativeName>
        <fullName evidence="13">N-glycosyl-oligosaccharide-glycoprotein N-acetylglucosaminyltransferase I</fullName>
    </alternativeName>
</protein>
<evidence type="ECO:0000256" key="4">
    <source>
        <dbReference type="ARBA" id="ARBA00022676"/>
    </source>
</evidence>
<comment type="subcellular location">
    <subcellularLocation>
        <location evidence="1 13">Golgi apparatus membrane</location>
        <topology evidence="1 13">Single-pass type II membrane protein</topology>
    </subcellularLocation>
</comment>
<evidence type="ECO:0000256" key="13">
    <source>
        <dbReference type="RuleBase" id="RU368119"/>
    </source>
</evidence>
<comment type="cofactor">
    <cofactor evidence="13">
        <name>Mn(2+)</name>
        <dbReference type="ChEBI" id="CHEBI:29035"/>
    </cofactor>
    <text evidence="13">The cofactor is mostly bound to the substrate.</text>
</comment>
<evidence type="ECO:0000256" key="2">
    <source>
        <dbReference type="ARBA" id="ARBA00004922"/>
    </source>
</evidence>
<evidence type="ECO:0000256" key="9">
    <source>
        <dbReference type="ARBA" id="ARBA00022989"/>
    </source>
</evidence>
<evidence type="ECO:0000256" key="10">
    <source>
        <dbReference type="ARBA" id="ARBA00023034"/>
    </source>
</evidence>
<keyword evidence="8 13" id="KW-0735">Signal-anchor</keyword>
<keyword evidence="6" id="KW-0812">Transmembrane</keyword>
<dbReference type="GO" id="GO:0000139">
    <property type="term" value="C:Golgi membrane"/>
    <property type="evidence" value="ECO:0007669"/>
    <property type="project" value="UniProtKB-SubCell"/>
</dbReference>
<comment type="similarity">
    <text evidence="3 13">Belongs to the glycosyltransferase 13 family.</text>
</comment>
<proteinExistence type="inferred from homology"/>
<keyword evidence="16" id="KW-1185">Reference proteome</keyword>
<dbReference type="InterPro" id="IPR029044">
    <property type="entry name" value="Nucleotide-diphossugar_trans"/>
</dbReference>
<dbReference type="InterPro" id="IPR039477">
    <property type="entry name" value="ILEI/PANDER_dom"/>
</dbReference>
<evidence type="ECO:0000256" key="3">
    <source>
        <dbReference type="ARBA" id="ARBA00006492"/>
    </source>
</evidence>
<comment type="function">
    <text evidence="13">Initiates complex N-linked carbohydrate formation. Essential for the conversion of high-mannose to hybrid and complex N-glycans.</text>
</comment>
<evidence type="ECO:0000256" key="6">
    <source>
        <dbReference type="ARBA" id="ARBA00022692"/>
    </source>
</evidence>
<reference evidence="15" key="1">
    <citation type="submission" date="2023-10" db="EMBL/GenBank/DDBJ databases">
        <title>Genome assemblies of two species of porcelain crab, Petrolisthes cinctipes and Petrolisthes manimaculis (Anomura: Porcellanidae).</title>
        <authorList>
            <person name="Angst P."/>
        </authorList>
    </citation>
    <scope>NUCLEOTIDE SEQUENCE</scope>
    <source>
        <strain evidence="15">PB745_01</strain>
        <tissue evidence="15">Gill</tissue>
    </source>
</reference>
<keyword evidence="4 13" id="KW-0328">Glycosyltransferase</keyword>
<evidence type="ECO:0000256" key="11">
    <source>
        <dbReference type="ARBA" id="ARBA00023136"/>
    </source>
</evidence>
<dbReference type="InterPro" id="IPR004139">
    <property type="entry name" value="Glyco_trans_13"/>
</dbReference>
<dbReference type="Pfam" id="PF15711">
    <property type="entry name" value="ILEI"/>
    <property type="match status" value="1"/>
</dbReference>
<dbReference type="AlphaFoldDB" id="A0AAE1EFY4"/>
<comment type="pathway">
    <text evidence="2 13">Protein modification; protein glycosylation.</text>
</comment>
<dbReference type="GO" id="GO:0003827">
    <property type="term" value="F:alpha-1,3-mannosylglycoprotein 2-beta-N-acetylglucosaminyltransferase activity"/>
    <property type="evidence" value="ECO:0007669"/>
    <property type="project" value="UniProtKB-UniRule"/>
</dbReference>
<keyword evidence="10 13" id="KW-0333">Golgi apparatus</keyword>
<keyword evidence="11" id="KW-0472">Membrane</keyword>
<keyword evidence="9" id="KW-1133">Transmembrane helix</keyword>
<evidence type="ECO:0000313" key="15">
    <source>
        <dbReference type="EMBL" id="KAK3849628.1"/>
    </source>
</evidence>
<dbReference type="SUPFAM" id="SSF53448">
    <property type="entry name" value="Nucleotide-diphospho-sugar transferases"/>
    <property type="match status" value="1"/>
</dbReference>
<evidence type="ECO:0000313" key="16">
    <source>
        <dbReference type="Proteomes" id="UP001286313"/>
    </source>
</evidence>
<dbReference type="Gene3D" id="3.90.550.10">
    <property type="entry name" value="Spore Coat Polysaccharide Biosynthesis Protein SpsA, Chain A"/>
    <property type="match status" value="1"/>
</dbReference>
<evidence type="ECO:0000256" key="12">
    <source>
        <dbReference type="ARBA" id="ARBA00023211"/>
    </source>
</evidence>
<dbReference type="GO" id="GO:0030145">
    <property type="term" value="F:manganese ion binding"/>
    <property type="evidence" value="ECO:0007669"/>
    <property type="project" value="UniProtKB-UniRule"/>
</dbReference>
<dbReference type="PANTHER" id="PTHR46396:SF2">
    <property type="entry name" value="ILEI_PANDER DOMAIN-CONTAINING PROTEIN"/>
    <property type="match status" value="1"/>
</dbReference>
<evidence type="ECO:0000259" key="14">
    <source>
        <dbReference type="Pfam" id="PF15711"/>
    </source>
</evidence>
<dbReference type="Pfam" id="PF03071">
    <property type="entry name" value="GNT-I"/>
    <property type="match status" value="1"/>
</dbReference>
<keyword evidence="12 13" id="KW-0464">Manganese</keyword>
<dbReference type="GO" id="GO:0016266">
    <property type="term" value="P:protein O-linked glycosylation via N-acetyl-galactosamine"/>
    <property type="evidence" value="ECO:0007669"/>
    <property type="project" value="TreeGrafter"/>
</dbReference>
<sequence length="663" mass="75666">MNVRWGEVMGQKHSLLCCFMLLLLLPGVLFPGVYRVVVASPDVPEGQSTWEYLAHDPDSELDVTVQVYPSNVTIWVSNTVVYEVSGMRSTQGGNHQTHQRFGPHAGVHLVVVEPKTGRVMLRQRFLTYQPAEHMDLASTLASIQSARLVILAAIPEWLLFMGKTGRESLESIGFRWCSRVASSEGWVGVAMMGVGVVAETTVPWQWRQNHTNPFTLHLSLPRLQQHKGYFCKWHNDEKLTKQAAFCRQYEGYGDLCRCHNPFTPASRFKQERVEMVEQIPVVVVTANKPHHLYRLLRNLFSIDGGGQTEVLVAADGGGGETLALAQVLGVAAVAHRPQGLDSNRTNTNVRFALYTVFSHFPQADKAIVLEDDLILSPDFFSFFHQASWILNNDPTVFCVNAFNSNSLPDTASDTTRLLRSESFPMYGWMVRRNYARQIVVNWIPLGPGDWDWWLMGSWAQRGRDVVSPEVSRTRHEGNAGAHVDGFEQHLYYSRVLASTDPHTRLHDLKGILLHNYMRELRDELQRSEIVTLDPRERDFLPKGRPGPFVTYVRAGTRNDEYFSFRLFLMSTRTYYWDTREVFRGVMRLRLEGRLFYVVGCPLSQDFCQYKPPTVPVLSASPELIREVTEANNVYEQSLYEYGTRRRYYPAPPNVQADLLNFII</sequence>
<gene>
    <name evidence="15" type="ORF">Pcinc_043624</name>
</gene>
<dbReference type="InterPro" id="IPR052463">
    <property type="entry name" value="O-linked_mannose_GnT"/>
</dbReference>
<keyword evidence="7 13" id="KW-0479">Metal-binding</keyword>
<keyword evidence="5" id="KW-0808">Transferase</keyword>
<comment type="caution">
    <text evidence="15">The sequence shown here is derived from an EMBL/GenBank/DDBJ whole genome shotgun (WGS) entry which is preliminary data.</text>
</comment>
<evidence type="ECO:0000256" key="7">
    <source>
        <dbReference type="ARBA" id="ARBA00022723"/>
    </source>
</evidence>
<dbReference type="PROSITE" id="PS52031">
    <property type="entry name" value="GG_LECTIN"/>
    <property type="match status" value="1"/>
</dbReference>
<organism evidence="15 16">
    <name type="scientific">Petrolisthes cinctipes</name>
    <name type="common">Flat porcelain crab</name>
    <dbReference type="NCBI Taxonomy" id="88211"/>
    <lineage>
        <taxon>Eukaryota</taxon>
        <taxon>Metazoa</taxon>
        <taxon>Ecdysozoa</taxon>
        <taxon>Arthropoda</taxon>
        <taxon>Crustacea</taxon>
        <taxon>Multicrustacea</taxon>
        <taxon>Malacostraca</taxon>
        <taxon>Eumalacostraca</taxon>
        <taxon>Eucarida</taxon>
        <taxon>Decapoda</taxon>
        <taxon>Pleocyemata</taxon>
        <taxon>Anomura</taxon>
        <taxon>Galatheoidea</taxon>
        <taxon>Porcellanidae</taxon>
        <taxon>Petrolisthes</taxon>
    </lineage>
</organism>
<dbReference type="Proteomes" id="UP001286313">
    <property type="component" value="Unassembled WGS sequence"/>
</dbReference>
<dbReference type="EMBL" id="JAWQEG010008798">
    <property type="protein sequence ID" value="KAK3849628.1"/>
    <property type="molecule type" value="Genomic_DNA"/>
</dbReference>